<protein>
    <submittedName>
        <fullName evidence="1">Uncharacterized protein</fullName>
    </submittedName>
</protein>
<organism evidence="1 2">
    <name type="scientific">Roseobacter sinensis</name>
    <dbReference type="NCBI Taxonomy" id="2931391"/>
    <lineage>
        <taxon>Bacteria</taxon>
        <taxon>Pseudomonadati</taxon>
        <taxon>Pseudomonadota</taxon>
        <taxon>Alphaproteobacteria</taxon>
        <taxon>Rhodobacterales</taxon>
        <taxon>Roseobacteraceae</taxon>
        <taxon>Roseobacter</taxon>
    </lineage>
</organism>
<name>A0ABT3BD29_9RHOB</name>
<proteinExistence type="predicted"/>
<sequence>MTVPTDDIPAEVVDLSTAFAALDTLPNAEKVRYAMQIAAQYLEYAAFEMALEQSAGDVSEIIHMAARLDQAARRIDQRSVGTPGHDMRKI</sequence>
<accession>A0ABT3BD29</accession>
<dbReference type="RefSeq" id="WP_263843376.1">
    <property type="nucleotide sequence ID" value="NZ_JALIEB010000003.1"/>
</dbReference>
<dbReference type="EMBL" id="JALIEB010000003">
    <property type="protein sequence ID" value="MCV3271058.1"/>
    <property type="molecule type" value="Genomic_DNA"/>
</dbReference>
<reference evidence="1 2" key="1">
    <citation type="submission" date="2022-04" db="EMBL/GenBank/DDBJ databases">
        <title>Roseobacter sp. WL0113 is a bacterium isolated from neritic sediment.</title>
        <authorList>
            <person name="Wang L."/>
            <person name="He W."/>
            <person name="Zhang D.-F."/>
        </authorList>
    </citation>
    <scope>NUCLEOTIDE SEQUENCE [LARGE SCALE GENOMIC DNA]</scope>
    <source>
        <strain evidence="1 2">WL0113</strain>
    </source>
</reference>
<comment type="caution">
    <text evidence="1">The sequence shown here is derived from an EMBL/GenBank/DDBJ whole genome shotgun (WGS) entry which is preliminary data.</text>
</comment>
<gene>
    <name evidence="1" type="ORF">MUB52_06420</name>
</gene>
<evidence type="ECO:0000313" key="2">
    <source>
        <dbReference type="Proteomes" id="UP001208690"/>
    </source>
</evidence>
<keyword evidence="2" id="KW-1185">Reference proteome</keyword>
<dbReference type="Proteomes" id="UP001208690">
    <property type="component" value="Unassembled WGS sequence"/>
</dbReference>
<evidence type="ECO:0000313" key="1">
    <source>
        <dbReference type="EMBL" id="MCV3271058.1"/>
    </source>
</evidence>